<dbReference type="OrthoDB" id="9798007at2"/>
<dbReference type="Gene3D" id="3.40.50.970">
    <property type="match status" value="1"/>
</dbReference>
<evidence type="ECO:0000256" key="1">
    <source>
        <dbReference type="ARBA" id="ARBA00022793"/>
    </source>
</evidence>
<comment type="caution">
    <text evidence="3">The sequence shown here is derived from an EMBL/GenBank/DDBJ whole genome shotgun (WGS) entry which is preliminary data.</text>
</comment>
<keyword evidence="1" id="KW-0210">Decarboxylase</keyword>
<keyword evidence="4" id="KW-1185">Reference proteome</keyword>
<dbReference type="PANTHER" id="PTHR42818">
    <property type="entry name" value="SULFOPYRUVATE DECARBOXYLASE SUBUNIT ALPHA"/>
    <property type="match status" value="1"/>
</dbReference>
<dbReference type="PANTHER" id="PTHR42818:SF1">
    <property type="entry name" value="SULFOPYRUVATE DECARBOXYLASE"/>
    <property type="match status" value="1"/>
</dbReference>
<dbReference type="SUPFAM" id="SSF52518">
    <property type="entry name" value="Thiamin diphosphate-binding fold (THDP-binding)"/>
    <property type="match status" value="1"/>
</dbReference>
<gene>
    <name evidence="3" type="ORF">E4K65_05675</name>
</gene>
<evidence type="ECO:0000313" key="3">
    <source>
        <dbReference type="EMBL" id="TFV49678.1"/>
    </source>
</evidence>
<dbReference type="InterPro" id="IPR029061">
    <property type="entry name" value="THDP-binding"/>
</dbReference>
<evidence type="ECO:0000313" key="4">
    <source>
        <dbReference type="Proteomes" id="UP000297966"/>
    </source>
</evidence>
<dbReference type="InterPro" id="IPR051818">
    <property type="entry name" value="TPP_dependent_decarboxylase"/>
</dbReference>
<evidence type="ECO:0000256" key="2">
    <source>
        <dbReference type="ARBA" id="ARBA00023239"/>
    </source>
</evidence>
<name>A0A4Y9M3S5_9BRAD</name>
<organism evidence="3 4">
    <name type="scientific">Bradyrhizobium niftali</name>
    <dbReference type="NCBI Taxonomy" id="2560055"/>
    <lineage>
        <taxon>Bacteria</taxon>
        <taxon>Pseudomonadati</taxon>
        <taxon>Pseudomonadota</taxon>
        <taxon>Alphaproteobacteria</taxon>
        <taxon>Hyphomicrobiales</taxon>
        <taxon>Nitrobacteraceae</taxon>
        <taxon>Bradyrhizobium</taxon>
    </lineage>
</organism>
<dbReference type="EMBL" id="SPQT01000002">
    <property type="protein sequence ID" value="TFV49678.1"/>
    <property type="molecule type" value="Genomic_DNA"/>
</dbReference>
<dbReference type="GO" id="GO:0016831">
    <property type="term" value="F:carboxy-lyase activity"/>
    <property type="evidence" value="ECO:0007669"/>
    <property type="project" value="UniProtKB-KW"/>
</dbReference>
<protein>
    <submittedName>
        <fullName evidence="3">Phosphonopyruvate decarboxylase</fullName>
    </submittedName>
</protein>
<keyword evidence="2" id="KW-0456">Lyase</keyword>
<proteinExistence type="predicted"/>
<dbReference type="AlphaFoldDB" id="A0A4Y9M3S5"/>
<sequence length="177" mass="19254">MSDQDQAIRPWQRDIYSVFKAANIQHVSYVPDGGHRGLIDLCADDPEIGTTVLTTEEEGVGLAAGLFLGGQRSVLLMQSSGVGNCLNLFTLAENCRLPLVLLVTMRGEFAEFVPWQIPMGKRAGAALELMGFDVFRAEDAKSVGDICSGAIDQAFYSSRSTAVLLSQRLIGRKNWSK</sequence>
<reference evidence="3 4" key="1">
    <citation type="submission" date="2019-03" db="EMBL/GenBank/DDBJ databases">
        <title>Bradyrhizobium diversity isolated from nodules of Chamaecrista fasciculata.</title>
        <authorList>
            <person name="Klepa M.S."/>
            <person name="Urquiaga M.O."/>
            <person name="Hungria M."/>
            <person name="Delamuta J.R."/>
        </authorList>
    </citation>
    <scope>NUCLEOTIDE SEQUENCE [LARGE SCALE GENOMIC DNA]</scope>
    <source>
        <strain evidence="3 4">CNPSo 3448</strain>
    </source>
</reference>
<dbReference type="CDD" id="cd07035">
    <property type="entry name" value="TPP_PYR_POX_like"/>
    <property type="match status" value="1"/>
</dbReference>
<dbReference type="RefSeq" id="WP_135173325.1">
    <property type="nucleotide sequence ID" value="NZ_SPQT01000002.1"/>
</dbReference>
<dbReference type="Proteomes" id="UP000297966">
    <property type="component" value="Unassembled WGS sequence"/>
</dbReference>
<accession>A0A4Y9M3S5</accession>
<keyword evidence="3" id="KW-0670">Pyruvate</keyword>